<keyword evidence="2" id="KW-1133">Transmembrane helix</keyword>
<dbReference type="AlphaFoldDB" id="A0AAD7FBY5"/>
<evidence type="ECO:0000256" key="1">
    <source>
        <dbReference type="SAM" id="MobiDB-lite"/>
    </source>
</evidence>
<evidence type="ECO:0000313" key="3">
    <source>
        <dbReference type="EMBL" id="KAJ7611194.1"/>
    </source>
</evidence>
<feature type="compositionally biased region" description="Basic and acidic residues" evidence="1">
    <location>
        <begin position="165"/>
        <end position="177"/>
    </location>
</feature>
<gene>
    <name evidence="3" type="ORF">FB45DRAFT_1037529</name>
</gene>
<organism evidence="3 4">
    <name type="scientific">Roridomyces roridus</name>
    <dbReference type="NCBI Taxonomy" id="1738132"/>
    <lineage>
        <taxon>Eukaryota</taxon>
        <taxon>Fungi</taxon>
        <taxon>Dikarya</taxon>
        <taxon>Basidiomycota</taxon>
        <taxon>Agaricomycotina</taxon>
        <taxon>Agaricomycetes</taxon>
        <taxon>Agaricomycetidae</taxon>
        <taxon>Agaricales</taxon>
        <taxon>Marasmiineae</taxon>
        <taxon>Mycenaceae</taxon>
        <taxon>Roridomyces</taxon>
    </lineage>
</organism>
<dbReference type="Proteomes" id="UP001221142">
    <property type="component" value="Unassembled WGS sequence"/>
</dbReference>
<proteinExistence type="predicted"/>
<feature type="transmembrane region" description="Helical" evidence="2">
    <location>
        <begin position="47"/>
        <end position="68"/>
    </location>
</feature>
<evidence type="ECO:0000256" key="2">
    <source>
        <dbReference type="SAM" id="Phobius"/>
    </source>
</evidence>
<sequence>MSQLLLVNAYFILVVAAYYLLSAADRFSRDHPPETPAPSLEIWIGMRMAQAFGTGCVLFSVLVLWHALRSALAMGKRKFVNRPDSEPTDPEAQVANVVAPPVQTPEIPPGETKRVTSADVFLFIFATMAGVGCCLSQISPNKSAARARELFTALVMWMQRASAGGKHDVPGSKEKGAILDGEVQPEASREEKEWIGSSRT</sequence>
<reference evidence="3" key="1">
    <citation type="submission" date="2023-03" db="EMBL/GenBank/DDBJ databases">
        <title>Massive genome expansion in bonnet fungi (Mycena s.s.) driven by repeated elements and novel gene families across ecological guilds.</title>
        <authorList>
            <consortium name="Lawrence Berkeley National Laboratory"/>
            <person name="Harder C.B."/>
            <person name="Miyauchi S."/>
            <person name="Viragh M."/>
            <person name="Kuo A."/>
            <person name="Thoen E."/>
            <person name="Andreopoulos B."/>
            <person name="Lu D."/>
            <person name="Skrede I."/>
            <person name="Drula E."/>
            <person name="Henrissat B."/>
            <person name="Morin E."/>
            <person name="Kohler A."/>
            <person name="Barry K."/>
            <person name="LaButti K."/>
            <person name="Morin E."/>
            <person name="Salamov A."/>
            <person name="Lipzen A."/>
            <person name="Mereny Z."/>
            <person name="Hegedus B."/>
            <person name="Baldrian P."/>
            <person name="Stursova M."/>
            <person name="Weitz H."/>
            <person name="Taylor A."/>
            <person name="Grigoriev I.V."/>
            <person name="Nagy L.G."/>
            <person name="Martin F."/>
            <person name="Kauserud H."/>
        </authorList>
    </citation>
    <scope>NUCLEOTIDE SEQUENCE</scope>
    <source>
        <strain evidence="3">9284</strain>
    </source>
</reference>
<protein>
    <submittedName>
        <fullName evidence="3">Uncharacterized protein</fullName>
    </submittedName>
</protein>
<accession>A0AAD7FBY5</accession>
<keyword evidence="4" id="KW-1185">Reference proteome</keyword>
<feature type="region of interest" description="Disordered" evidence="1">
    <location>
        <begin position="164"/>
        <end position="200"/>
    </location>
</feature>
<feature type="transmembrane region" description="Helical" evidence="2">
    <location>
        <begin position="120"/>
        <end position="138"/>
    </location>
</feature>
<dbReference type="EMBL" id="JARKIF010000033">
    <property type="protein sequence ID" value="KAJ7611194.1"/>
    <property type="molecule type" value="Genomic_DNA"/>
</dbReference>
<comment type="caution">
    <text evidence="3">The sequence shown here is derived from an EMBL/GenBank/DDBJ whole genome shotgun (WGS) entry which is preliminary data.</text>
</comment>
<keyword evidence="2" id="KW-0472">Membrane</keyword>
<name>A0AAD7FBY5_9AGAR</name>
<evidence type="ECO:0000313" key="4">
    <source>
        <dbReference type="Proteomes" id="UP001221142"/>
    </source>
</evidence>
<keyword evidence="2" id="KW-0812">Transmembrane</keyword>